<organism evidence="1 2">
    <name type="scientific">Neorhizobium huautlense</name>
    <dbReference type="NCBI Taxonomy" id="67774"/>
    <lineage>
        <taxon>Bacteria</taxon>
        <taxon>Pseudomonadati</taxon>
        <taxon>Pseudomonadota</taxon>
        <taxon>Alphaproteobacteria</taxon>
        <taxon>Hyphomicrobiales</taxon>
        <taxon>Rhizobiaceae</taxon>
        <taxon>Rhizobium/Agrobacterium group</taxon>
        <taxon>Neorhizobium</taxon>
    </lineage>
</organism>
<dbReference type="EMBL" id="JAUSRF010000009">
    <property type="protein sequence ID" value="MDP9838158.1"/>
    <property type="molecule type" value="Genomic_DNA"/>
</dbReference>
<name>A0ABT9PVL0_9HYPH</name>
<proteinExistence type="predicted"/>
<protein>
    <submittedName>
        <fullName evidence="1">Uncharacterized protein</fullName>
    </submittedName>
</protein>
<evidence type="ECO:0000313" key="1">
    <source>
        <dbReference type="EMBL" id="MDP9838158.1"/>
    </source>
</evidence>
<evidence type="ECO:0000313" key="2">
    <source>
        <dbReference type="Proteomes" id="UP001241472"/>
    </source>
</evidence>
<reference evidence="1 2" key="1">
    <citation type="submission" date="2023-07" db="EMBL/GenBank/DDBJ databases">
        <title>Sorghum-associated microbial communities from plants grown in Nebraska, USA.</title>
        <authorList>
            <person name="Schachtman D."/>
        </authorList>
    </citation>
    <scope>NUCLEOTIDE SEQUENCE [LARGE SCALE GENOMIC DNA]</scope>
    <source>
        <strain evidence="1 2">DS1307</strain>
    </source>
</reference>
<accession>A0ABT9PVL0</accession>
<dbReference type="Proteomes" id="UP001241472">
    <property type="component" value="Unassembled WGS sequence"/>
</dbReference>
<keyword evidence="2" id="KW-1185">Reference proteome</keyword>
<comment type="caution">
    <text evidence="1">The sequence shown here is derived from an EMBL/GenBank/DDBJ whole genome shotgun (WGS) entry which is preliminary data.</text>
</comment>
<gene>
    <name evidence="1" type="ORF">J2T09_002925</name>
</gene>
<sequence>MLRRSLTKGFAEGFTACLSFFAPRRMRTRDYTVSLDQAWGKVGVVLQATLTERASLGKEFGQKPTTGKARNSQAA</sequence>